<reference evidence="1 2" key="1">
    <citation type="submission" date="2024-12" db="EMBL/GenBank/DDBJ databases">
        <title>Forecasting of Potato common scab and diversities of Pathogenic streptomyces spp. in china.</title>
        <authorList>
            <person name="Handique U."/>
            <person name="Wu J."/>
        </authorList>
    </citation>
    <scope>NUCLEOTIDE SEQUENCE [LARGE SCALE GENOMIC DNA]</scope>
    <source>
        <strain evidence="1 2">ZRIMU1530</strain>
    </source>
</reference>
<keyword evidence="2" id="KW-1185">Reference proteome</keyword>
<name>A0ABW9HPQ2_9ACTN</name>
<evidence type="ECO:0000313" key="1">
    <source>
        <dbReference type="EMBL" id="MFM9610060.1"/>
    </source>
</evidence>
<gene>
    <name evidence="1" type="ORF">ACKI18_15265</name>
</gene>
<dbReference type="EMBL" id="JBJVNI010000007">
    <property type="protein sequence ID" value="MFM9610060.1"/>
    <property type="molecule type" value="Genomic_DNA"/>
</dbReference>
<dbReference type="RefSeq" id="WP_055722777.1">
    <property type="nucleotide sequence ID" value="NZ_JARAYJ010000033.1"/>
</dbReference>
<organism evidence="1 2">
    <name type="scientific">Streptomyces niveiscabiei</name>
    <dbReference type="NCBI Taxonomy" id="164115"/>
    <lineage>
        <taxon>Bacteria</taxon>
        <taxon>Bacillati</taxon>
        <taxon>Actinomycetota</taxon>
        <taxon>Actinomycetes</taxon>
        <taxon>Kitasatosporales</taxon>
        <taxon>Streptomycetaceae</taxon>
        <taxon>Streptomyces</taxon>
    </lineage>
</organism>
<sequence>MGFINNAKANEASRIAALAYTEGRRVLTFKIIEAGSSSRTTGLMPGVGEQIEAIEAQGWTLSTMTAAEGKAFTGDRTALICLFRRN</sequence>
<evidence type="ECO:0000313" key="2">
    <source>
        <dbReference type="Proteomes" id="UP001631957"/>
    </source>
</evidence>
<proteinExistence type="predicted"/>
<dbReference type="Proteomes" id="UP001631957">
    <property type="component" value="Unassembled WGS sequence"/>
</dbReference>
<protein>
    <submittedName>
        <fullName evidence="1">Uncharacterized protein</fullName>
    </submittedName>
</protein>
<accession>A0ABW9HPQ2</accession>
<comment type="caution">
    <text evidence="1">The sequence shown here is derived from an EMBL/GenBank/DDBJ whole genome shotgun (WGS) entry which is preliminary data.</text>
</comment>